<reference evidence="1" key="1">
    <citation type="submission" date="2021-06" db="EMBL/GenBank/DDBJ databases">
        <authorList>
            <person name="Kallberg Y."/>
            <person name="Tangrot J."/>
            <person name="Rosling A."/>
        </authorList>
    </citation>
    <scope>NUCLEOTIDE SEQUENCE</scope>
    <source>
        <strain evidence="1">FL966</strain>
    </source>
</reference>
<gene>
    <name evidence="1" type="ORF">CPELLU_LOCUS13827</name>
</gene>
<evidence type="ECO:0000313" key="1">
    <source>
        <dbReference type="EMBL" id="CAG8736330.1"/>
    </source>
</evidence>
<dbReference type="EMBL" id="CAJVQA010015281">
    <property type="protein sequence ID" value="CAG8736330.1"/>
    <property type="molecule type" value="Genomic_DNA"/>
</dbReference>
<comment type="caution">
    <text evidence="1">The sequence shown here is derived from an EMBL/GenBank/DDBJ whole genome shotgun (WGS) entry which is preliminary data.</text>
</comment>
<organism evidence="1 2">
    <name type="scientific">Cetraspora pellucida</name>
    <dbReference type="NCBI Taxonomy" id="1433469"/>
    <lineage>
        <taxon>Eukaryota</taxon>
        <taxon>Fungi</taxon>
        <taxon>Fungi incertae sedis</taxon>
        <taxon>Mucoromycota</taxon>
        <taxon>Glomeromycotina</taxon>
        <taxon>Glomeromycetes</taxon>
        <taxon>Diversisporales</taxon>
        <taxon>Gigasporaceae</taxon>
        <taxon>Cetraspora</taxon>
    </lineage>
</organism>
<keyword evidence="2" id="KW-1185">Reference proteome</keyword>
<dbReference type="AlphaFoldDB" id="A0A9N9IJT0"/>
<sequence length="107" mass="12386">MKEDSNLITLWPVGAYLVGHKDNIIETQAIFKRDDYYSVGSKIISRIYEDKKRPKIIVLTSTYVMILNKDPKLNKCPLRIFLIATAQKLLNVLNNDKNTIFNMIINN</sequence>
<proteinExistence type="predicted"/>
<evidence type="ECO:0000313" key="2">
    <source>
        <dbReference type="Proteomes" id="UP000789759"/>
    </source>
</evidence>
<accession>A0A9N9IJT0</accession>
<name>A0A9N9IJT0_9GLOM</name>
<dbReference type="Proteomes" id="UP000789759">
    <property type="component" value="Unassembled WGS sequence"/>
</dbReference>
<protein>
    <submittedName>
        <fullName evidence="1">10775_t:CDS:1</fullName>
    </submittedName>
</protein>